<evidence type="ECO:0000313" key="2">
    <source>
        <dbReference type="Proteomes" id="UP000034774"/>
    </source>
</evidence>
<proteinExistence type="predicted"/>
<dbReference type="EMBL" id="LBVU01000001">
    <property type="protein sequence ID" value="KKQ92624.1"/>
    <property type="molecule type" value="Genomic_DNA"/>
</dbReference>
<accession>A0A0G0P3G2</accession>
<name>A0A0G0P3G2_9BACT</name>
<sequence length="216" mass="25002">MGLVGVDESKHNDKIMAYIRMKERRLFISPKDIIGPKRVAVENTRGSEDCAEGVVLALISTYGKRADYDQIYDDLGTTKDGTSDTDKIVKVLRSKGLRVREHGEANIDTIKRALQRKHFCLVEYQAPDNDYRSEFLREKVNTWRVGKSVKHGHYSIVFGFDNNDGDEKFFLMDPLIQFRETRYGRGIRSIPVGVFEKRWMIGKRKHVGWMLEVTKK</sequence>
<comment type="caution">
    <text evidence="1">The sequence shown here is derived from an EMBL/GenBank/DDBJ whole genome shotgun (WGS) entry which is preliminary data.</text>
</comment>
<dbReference type="STRING" id="1618572.UT17_C0001G0003"/>
<organism evidence="1 2">
    <name type="scientific">Candidatus Woesebacteria bacterium GW2011_GWB1_39_10</name>
    <dbReference type="NCBI Taxonomy" id="1618572"/>
    <lineage>
        <taxon>Bacteria</taxon>
        <taxon>Candidatus Woeseibacteriota</taxon>
    </lineage>
</organism>
<evidence type="ECO:0008006" key="3">
    <source>
        <dbReference type="Google" id="ProtNLM"/>
    </source>
</evidence>
<evidence type="ECO:0000313" key="1">
    <source>
        <dbReference type="EMBL" id="KKQ92624.1"/>
    </source>
</evidence>
<dbReference type="Gene3D" id="3.90.70.10">
    <property type="entry name" value="Cysteine proteinases"/>
    <property type="match status" value="1"/>
</dbReference>
<dbReference type="Proteomes" id="UP000034774">
    <property type="component" value="Unassembled WGS sequence"/>
</dbReference>
<dbReference type="AlphaFoldDB" id="A0A0G0P3G2"/>
<gene>
    <name evidence="1" type="ORF">UT17_C0001G0003</name>
</gene>
<protein>
    <recommendedName>
        <fullName evidence="3">Peptidase C39-like domain-containing protein</fullName>
    </recommendedName>
</protein>
<reference evidence="1 2" key="1">
    <citation type="journal article" date="2015" name="Nature">
        <title>rRNA introns, odd ribosomes, and small enigmatic genomes across a large radiation of phyla.</title>
        <authorList>
            <person name="Brown C.T."/>
            <person name="Hug L.A."/>
            <person name="Thomas B.C."/>
            <person name="Sharon I."/>
            <person name="Castelle C.J."/>
            <person name="Singh A."/>
            <person name="Wilkins M.J."/>
            <person name="Williams K.H."/>
            <person name="Banfield J.F."/>
        </authorList>
    </citation>
    <scope>NUCLEOTIDE SEQUENCE [LARGE SCALE GENOMIC DNA]</scope>
</reference>